<evidence type="ECO:0000256" key="1">
    <source>
        <dbReference type="SAM" id="SignalP"/>
    </source>
</evidence>
<dbReference type="RefSeq" id="WP_326509523.1">
    <property type="nucleotide sequence ID" value="NZ_JAWIIV010000038.1"/>
</dbReference>
<protein>
    <submittedName>
        <fullName evidence="2">DUF4148 domain-containing protein</fullName>
    </submittedName>
</protein>
<reference evidence="2 3" key="1">
    <citation type="submission" date="2023-10" db="EMBL/GenBank/DDBJ databases">
        <title>Noviherbaspirillum sp. CPCC 100848 genome assembly.</title>
        <authorList>
            <person name="Li X.Y."/>
            <person name="Fang X.M."/>
        </authorList>
    </citation>
    <scope>NUCLEOTIDE SEQUENCE [LARGE SCALE GENOMIC DNA]</scope>
    <source>
        <strain evidence="2 3">CPCC 100848</strain>
    </source>
</reference>
<proteinExistence type="predicted"/>
<evidence type="ECO:0000313" key="2">
    <source>
        <dbReference type="EMBL" id="MEC4722894.1"/>
    </source>
</evidence>
<evidence type="ECO:0000313" key="3">
    <source>
        <dbReference type="Proteomes" id="UP001352263"/>
    </source>
</evidence>
<dbReference type="EMBL" id="JAWIIV010000038">
    <property type="protein sequence ID" value="MEC4722894.1"/>
    <property type="molecule type" value="Genomic_DNA"/>
</dbReference>
<accession>A0ABU6JIJ4</accession>
<name>A0ABU6JIJ4_9BURK</name>
<dbReference type="InterPro" id="IPR025421">
    <property type="entry name" value="DUF4148"/>
</dbReference>
<dbReference type="Proteomes" id="UP001352263">
    <property type="component" value="Unassembled WGS sequence"/>
</dbReference>
<gene>
    <name evidence="2" type="ORF">RY831_27415</name>
</gene>
<dbReference type="Pfam" id="PF13663">
    <property type="entry name" value="DUF4148"/>
    <property type="match status" value="1"/>
</dbReference>
<feature type="chain" id="PRO_5045844570" evidence="1">
    <location>
        <begin position="25"/>
        <end position="110"/>
    </location>
</feature>
<organism evidence="2 3">
    <name type="scientific">Noviherbaspirillum album</name>
    <dbReference type="NCBI Taxonomy" id="3080276"/>
    <lineage>
        <taxon>Bacteria</taxon>
        <taxon>Pseudomonadati</taxon>
        <taxon>Pseudomonadota</taxon>
        <taxon>Betaproteobacteria</taxon>
        <taxon>Burkholderiales</taxon>
        <taxon>Oxalobacteraceae</taxon>
        <taxon>Noviherbaspirillum</taxon>
    </lineage>
</organism>
<feature type="signal peptide" evidence="1">
    <location>
        <begin position="1"/>
        <end position="24"/>
    </location>
</feature>
<sequence length="110" mass="12143">MKKKLLFAIAKLVMIAGVSSSALADDKWLGNRGSNWEDHVKSTKSRAEVRAELEEARRNGTLQVSNGAFYPQAPQAPQAYQGRSRAEVRAEAVQANRQGNEIFDSIYFGS</sequence>
<keyword evidence="3" id="KW-1185">Reference proteome</keyword>
<keyword evidence="1" id="KW-0732">Signal</keyword>
<comment type="caution">
    <text evidence="2">The sequence shown here is derived from an EMBL/GenBank/DDBJ whole genome shotgun (WGS) entry which is preliminary data.</text>
</comment>